<comment type="caution">
    <text evidence="5">The sequence shown here is derived from an EMBL/GenBank/DDBJ whole genome shotgun (WGS) entry which is preliminary data.</text>
</comment>
<keyword evidence="1" id="KW-0805">Transcription regulation</keyword>
<dbReference type="GO" id="GO:0003700">
    <property type="term" value="F:DNA-binding transcription factor activity"/>
    <property type="evidence" value="ECO:0007669"/>
    <property type="project" value="InterPro"/>
</dbReference>
<proteinExistence type="predicted"/>
<evidence type="ECO:0000256" key="3">
    <source>
        <dbReference type="ARBA" id="ARBA00023163"/>
    </source>
</evidence>
<dbReference type="PROSITE" id="PS01124">
    <property type="entry name" value="HTH_ARAC_FAMILY_2"/>
    <property type="match status" value="1"/>
</dbReference>
<gene>
    <name evidence="5" type="ORF">FPE01S_01_13430</name>
</gene>
<keyword evidence="3" id="KW-0804">Transcription</keyword>
<dbReference type="Proteomes" id="UP000033121">
    <property type="component" value="Unassembled WGS sequence"/>
</dbReference>
<keyword evidence="6" id="KW-1185">Reference proteome</keyword>
<dbReference type="SUPFAM" id="SSF46689">
    <property type="entry name" value="Homeodomain-like"/>
    <property type="match status" value="2"/>
</dbReference>
<keyword evidence="2" id="KW-0238">DNA-binding</keyword>
<dbReference type="InterPro" id="IPR050204">
    <property type="entry name" value="AraC_XylS_family_regulators"/>
</dbReference>
<dbReference type="Gene3D" id="1.10.10.60">
    <property type="entry name" value="Homeodomain-like"/>
    <property type="match status" value="1"/>
</dbReference>
<dbReference type="SMART" id="SM00342">
    <property type="entry name" value="HTH_ARAC"/>
    <property type="match status" value="1"/>
</dbReference>
<evidence type="ECO:0000256" key="2">
    <source>
        <dbReference type="ARBA" id="ARBA00023125"/>
    </source>
</evidence>
<dbReference type="PANTHER" id="PTHR46796:SF13">
    <property type="entry name" value="HTH-TYPE TRANSCRIPTIONAL ACTIVATOR RHAS"/>
    <property type="match status" value="1"/>
</dbReference>
<dbReference type="RefSeq" id="WP_157473918.1">
    <property type="nucleotide sequence ID" value="NZ_BBWV01000001.1"/>
</dbReference>
<dbReference type="InterPro" id="IPR018060">
    <property type="entry name" value="HTH_AraC"/>
</dbReference>
<evidence type="ECO:0000313" key="6">
    <source>
        <dbReference type="Proteomes" id="UP000033121"/>
    </source>
</evidence>
<name>A0A0E9MXI9_9BACT</name>
<dbReference type="AlphaFoldDB" id="A0A0E9MXI9"/>
<reference evidence="5 6" key="1">
    <citation type="submission" date="2015-04" db="EMBL/GenBank/DDBJ databases">
        <title>Whole genome shotgun sequence of Flavihumibacter petaseus NBRC 106054.</title>
        <authorList>
            <person name="Miyazawa S."/>
            <person name="Hosoyama A."/>
            <person name="Hashimoto M."/>
            <person name="Noguchi M."/>
            <person name="Tsuchikane K."/>
            <person name="Ohji S."/>
            <person name="Yamazoe A."/>
            <person name="Ichikawa N."/>
            <person name="Kimura A."/>
            <person name="Fujita N."/>
        </authorList>
    </citation>
    <scope>NUCLEOTIDE SEQUENCE [LARGE SCALE GENOMIC DNA]</scope>
    <source>
        <strain evidence="5 6">NBRC 106054</strain>
    </source>
</reference>
<dbReference type="InterPro" id="IPR009057">
    <property type="entry name" value="Homeodomain-like_sf"/>
</dbReference>
<evidence type="ECO:0000313" key="5">
    <source>
        <dbReference type="EMBL" id="GAO42329.1"/>
    </source>
</evidence>
<dbReference type="EMBL" id="BBWV01000001">
    <property type="protein sequence ID" value="GAO42329.1"/>
    <property type="molecule type" value="Genomic_DNA"/>
</dbReference>
<dbReference type="STRING" id="1220578.FPE01S_01_13430"/>
<sequence length="305" mass="35505">MELEFYIARDLKFYLKPMQQWEYPRSAFPVKAAYHEDAWHGKLYVLEHQVMRCPLYQVRYDWKPPVTLRQKLPTEGMKMMLLLDGNLHLDIPSAISWDVNRGKICFFQNLDQLITVAENCGVRYFVCPVEVLVENLDWEGFPEGIYDLTPAMHLALDEILQPPSPLRDGGGWLTTRLLMLLQSLQEHLKTPKSGKLYNREAQLNAADTYIRNNLHRTVYYEEIAKAIGMNESTLVCAFRKHFGMTVMQRLKHHRNELSLKLLRDMSRTINSIAAACGFESPDAFRVSFESIHKITPSEWRKNNVS</sequence>
<accession>A0A0E9MXI9</accession>
<dbReference type="GO" id="GO:0043565">
    <property type="term" value="F:sequence-specific DNA binding"/>
    <property type="evidence" value="ECO:0007669"/>
    <property type="project" value="InterPro"/>
</dbReference>
<evidence type="ECO:0000259" key="4">
    <source>
        <dbReference type="PROSITE" id="PS01124"/>
    </source>
</evidence>
<protein>
    <submittedName>
        <fullName evidence="5">Putative AraC family transcriptional regulator</fullName>
    </submittedName>
</protein>
<dbReference type="OrthoDB" id="642439at2"/>
<feature type="domain" description="HTH araC/xylS-type" evidence="4">
    <location>
        <begin position="204"/>
        <end position="302"/>
    </location>
</feature>
<dbReference type="Pfam" id="PF12833">
    <property type="entry name" value="HTH_18"/>
    <property type="match status" value="1"/>
</dbReference>
<organism evidence="5 6">
    <name type="scientific">Flavihumibacter petaseus NBRC 106054</name>
    <dbReference type="NCBI Taxonomy" id="1220578"/>
    <lineage>
        <taxon>Bacteria</taxon>
        <taxon>Pseudomonadati</taxon>
        <taxon>Bacteroidota</taxon>
        <taxon>Chitinophagia</taxon>
        <taxon>Chitinophagales</taxon>
        <taxon>Chitinophagaceae</taxon>
        <taxon>Flavihumibacter</taxon>
    </lineage>
</organism>
<dbReference type="PANTHER" id="PTHR46796">
    <property type="entry name" value="HTH-TYPE TRANSCRIPTIONAL ACTIVATOR RHAS-RELATED"/>
    <property type="match status" value="1"/>
</dbReference>
<evidence type="ECO:0000256" key="1">
    <source>
        <dbReference type="ARBA" id="ARBA00023015"/>
    </source>
</evidence>